<dbReference type="PANTHER" id="PTHR24369:SF210">
    <property type="entry name" value="CHAOPTIN-RELATED"/>
    <property type="match status" value="1"/>
</dbReference>
<evidence type="ECO:0000259" key="7">
    <source>
        <dbReference type="SMART" id="SM00082"/>
    </source>
</evidence>
<evidence type="ECO:0000256" key="2">
    <source>
        <dbReference type="ARBA" id="ARBA00022729"/>
    </source>
</evidence>
<dbReference type="WBParaSite" id="ACRNAN_scaffold84.g27812.t1">
    <property type="protein sequence ID" value="ACRNAN_scaffold84.g27812.t1"/>
    <property type="gene ID" value="ACRNAN_scaffold84.g27812"/>
</dbReference>
<keyword evidence="5" id="KW-0472">Membrane</keyword>
<evidence type="ECO:0000256" key="4">
    <source>
        <dbReference type="SAM" id="MobiDB-lite"/>
    </source>
</evidence>
<dbReference type="Pfam" id="PF13855">
    <property type="entry name" value="LRR_8"/>
    <property type="match status" value="2"/>
</dbReference>
<dbReference type="SMART" id="SM00082">
    <property type="entry name" value="LRRCT"/>
    <property type="match status" value="1"/>
</dbReference>
<dbReference type="InterPro" id="IPR032675">
    <property type="entry name" value="LRR_dom_sf"/>
</dbReference>
<keyword evidence="5" id="KW-1133">Transmembrane helix</keyword>
<evidence type="ECO:0000313" key="9">
    <source>
        <dbReference type="WBParaSite" id="ACRNAN_scaffold84.g27812.t1"/>
    </source>
</evidence>
<feature type="signal peptide" evidence="6">
    <location>
        <begin position="1"/>
        <end position="18"/>
    </location>
</feature>
<keyword evidence="8" id="KW-1185">Reference proteome</keyword>
<dbReference type="SMART" id="SM00369">
    <property type="entry name" value="LRR_TYP"/>
    <property type="match status" value="12"/>
</dbReference>
<feature type="chain" id="PRO_5037479152" evidence="6">
    <location>
        <begin position="19"/>
        <end position="633"/>
    </location>
</feature>
<keyword evidence="5" id="KW-0812">Transmembrane</keyword>
<keyword evidence="2 6" id="KW-0732">Signal</keyword>
<feature type="transmembrane region" description="Helical" evidence="5">
    <location>
        <begin position="540"/>
        <end position="562"/>
    </location>
</feature>
<keyword evidence="1" id="KW-0433">Leucine-rich repeat</keyword>
<evidence type="ECO:0000256" key="1">
    <source>
        <dbReference type="ARBA" id="ARBA00022614"/>
    </source>
</evidence>
<dbReference type="Proteomes" id="UP000887540">
    <property type="component" value="Unplaced"/>
</dbReference>
<dbReference type="SUPFAM" id="SSF52058">
    <property type="entry name" value="L domain-like"/>
    <property type="match status" value="1"/>
</dbReference>
<feature type="region of interest" description="Disordered" evidence="4">
    <location>
        <begin position="467"/>
        <end position="487"/>
    </location>
</feature>
<accession>A0A914EIQ5</accession>
<evidence type="ECO:0000313" key="8">
    <source>
        <dbReference type="Proteomes" id="UP000887540"/>
    </source>
</evidence>
<organism evidence="8 9">
    <name type="scientific">Acrobeloides nanus</name>
    <dbReference type="NCBI Taxonomy" id="290746"/>
    <lineage>
        <taxon>Eukaryota</taxon>
        <taxon>Metazoa</taxon>
        <taxon>Ecdysozoa</taxon>
        <taxon>Nematoda</taxon>
        <taxon>Chromadorea</taxon>
        <taxon>Rhabditida</taxon>
        <taxon>Tylenchina</taxon>
        <taxon>Cephalobomorpha</taxon>
        <taxon>Cephaloboidea</taxon>
        <taxon>Cephalobidae</taxon>
        <taxon>Acrobeloides</taxon>
    </lineage>
</organism>
<feature type="domain" description="LRRCT" evidence="7">
    <location>
        <begin position="418"/>
        <end position="475"/>
    </location>
</feature>
<evidence type="ECO:0000256" key="3">
    <source>
        <dbReference type="ARBA" id="ARBA00022737"/>
    </source>
</evidence>
<protein>
    <submittedName>
        <fullName evidence="9">LRRCT domain-containing protein</fullName>
    </submittedName>
</protein>
<dbReference type="InterPro" id="IPR050541">
    <property type="entry name" value="LRR_TM_domain-containing"/>
</dbReference>
<dbReference type="PANTHER" id="PTHR24369">
    <property type="entry name" value="ANTIGEN BSP, PUTATIVE-RELATED"/>
    <property type="match status" value="1"/>
</dbReference>
<dbReference type="InterPro" id="IPR003591">
    <property type="entry name" value="Leu-rich_rpt_typical-subtyp"/>
</dbReference>
<dbReference type="InterPro" id="IPR001611">
    <property type="entry name" value="Leu-rich_rpt"/>
</dbReference>
<evidence type="ECO:0000256" key="6">
    <source>
        <dbReference type="SAM" id="SignalP"/>
    </source>
</evidence>
<dbReference type="InterPro" id="IPR026906">
    <property type="entry name" value="LRR_5"/>
</dbReference>
<dbReference type="Pfam" id="PF13306">
    <property type="entry name" value="LRR_5"/>
    <property type="match status" value="1"/>
</dbReference>
<dbReference type="GO" id="GO:0005886">
    <property type="term" value="C:plasma membrane"/>
    <property type="evidence" value="ECO:0007669"/>
    <property type="project" value="TreeGrafter"/>
</dbReference>
<evidence type="ECO:0000256" key="5">
    <source>
        <dbReference type="SAM" id="Phobius"/>
    </source>
</evidence>
<name>A0A914EIQ5_9BILA</name>
<dbReference type="PROSITE" id="PS51450">
    <property type="entry name" value="LRR"/>
    <property type="match status" value="3"/>
</dbReference>
<dbReference type="InterPro" id="IPR000483">
    <property type="entry name" value="Cys-rich_flank_reg_C"/>
</dbReference>
<proteinExistence type="predicted"/>
<dbReference type="Gene3D" id="3.80.10.10">
    <property type="entry name" value="Ribonuclease Inhibitor"/>
    <property type="match status" value="3"/>
</dbReference>
<sequence>MILEAVILFISVFAKTNAVTPCPTTIRSPCICASTRYEPISIQCDQADSLETVMRALADPPPYIDSLIISNTPIDTIPSNVFQGLSIKRLVFRNNGLETIQPKAFDGPLLDVLQELEIRSNKLTAVPQSGVPELRSLITLILSDNHISDVPDYTFLTYYSRTVLRRIDLSSNNISNMAPQSLLGLEDLRILALDKNLFTEIPTEALRSLVTLEEFSMGVNHIKSIPIGALSLPNLKSLSLEVNQISVINPEAFQQLPNLLYLYLSNNQISEIDPNILYYVNQLKVLAMGNNPYLKSLHNSTFQYVPSLVRVELSDCGINFIEEGTFQKIPKIQVIALSRNQLERIRQSMFSSLLHVSSIDLRQNKIKWVDDFAFSHLQELQMVDLSGNELETLMPNTFVNSLLSLDETVTRVINIHDNPWMCNQQMDWFINWLRENPDVQITSPGSRSARCANPPHLRDIELRNADPTSLNTIPTDETSSNIDSYGPIPLPTAKTNKPYNKYPNNPINWPISINSTTVDFGYVMNKKPLPEAIDISNTTLILIVIGVITGLLTITLSLLAIIRFTIKRAQKKQEDRRDLQSSSHGSAAGFSPIYSGPGVFSCDRSHYSQNWNLRHSPELIDDHQINRPCYWWF</sequence>
<feature type="compositionally biased region" description="Polar residues" evidence="4">
    <location>
        <begin position="467"/>
        <end position="483"/>
    </location>
</feature>
<reference evidence="9" key="1">
    <citation type="submission" date="2022-11" db="UniProtKB">
        <authorList>
            <consortium name="WormBaseParasite"/>
        </authorList>
    </citation>
    <scope>IDENTIFICATION</scope>
</reference>
<dbReference type="AlphaFoldDB" id="A0A914EIQ5"/>
<keyword evidence="3" id="KW-0677">Repeat</keyword>